<organism evidence="12 13">
    <name type="scientific">Tanacetum coccineum</name>
    <dbReference type="NCBI Taxonomy" id="301880"/>
    <lineage>
        <taxon>Eukaryota</taxon>
        <taxon>Viridiplantae</taxon>
        <taxon>Streptophyta</taxon>
        <taxon>Embryophyta</taxon>
        <taxon>Tracheophyta</taxon>
        <taxon>Spermatophyta</taxon>
        <taxon>Magnoliopsida</taxon>
        <taxon>eudicotyledons</taxon>
        <taxon>Gunneridae</taxon>
        <taxon>Pentapetalae</taxon>
        <taxon>asterids</taxon>
        <taxon>campanulids</taxon>
        <taxon>Asterales</taxon>
        <taxon>Asteraceae</taxon>
        <taxon>Asteroideae</taxon>
        <taxon>Anthemideae</taxon>
        <taxon>Anthemidinae</taxon>
        <taxon>Tanacetum</taxon>
    </lineage>
</organism>
<name>A0ABQ4XIF2_9ASTR</name>
<reference evidence="12" key="1">
    <citation type="journal article" date="2022" name="Int. J. Mol. Sci.">
        <title>Draft Genome of Tanacetum Coccineum: Genomic Comparison of Closely Related Tanacetum-Family Plants.</title>
        <authorList>
            <person name="Yamashiro T."/>
            <person name="Shiraishi A."/>
            <person name="Nakayama K."/>
            <person name="Satake H."/>
        </authorList>
    </citation>
    <scope>NUCLEOTIDE SEQUENCE</scope>
</reference>
<comment type="subcellular location">
    <subcellularLocation>
        <location evidence="1">Nucleus</location>
    </subcellularLocation>
</comment>
<keyword evidence="3 9" id="KW-0863">Zinc-finger</keyword>
<reference evidence="12" key="2">
    <citation type="submission" date="2022-01" db="EMBL/GenBank/DDBJ databases">
        <authorList>
            <person name="Yamashiro T."/>
            <person name="Shiraishi A."/>
            <person name="Satake H."/>
            <person name="Nakayama K."/>
        </authorList>
    </citation>
    <scope>NUCLEOTIDE SEQUENCE</scope>
</reference>
<gene>
    <name evidence="12" type="ORF">Tco_0679369</name>
</gene>
<dbReference type="SUPFAM" id="SSF103612">
    <property type="entry name" value="SBT domain"/>
    <property type="match status" value="1"/>
</dbReference>
<dbReference type="Pfam" id="PF03110">
    <property type="entry name" value="SBP"/>
    <property type="match status" value="1"/>
</dbReference>
<keyword evidence="7" id="KW-0804">Transcription</keyword>
<feature type="region of interest" description="Disordered" evidence="10">
    <location>
        <begin position="56"/>
        <end position="80"/>
    </location>
</feature>
<evidence type="ECO:0000256" key="2">
    <source>
        <dbReference type="ARBA" id="ARBA00022723"/>
    </source>
</evidence>
<evidence type="ECO:0000256" key="6">
    <source>
        <dbReference type="ARBA" id="ARBA00023125"/>
    </source>
</evidence>
<sequence>MEWNTKWECENLDMYNSKSIMSPKKTQPAYWGVGEVEAIDGSISFNVSGVVGGSGGSISDVGNNSSGKSSISASTESSMKEGMKGSNYSFVGSVSSGEPFIGLKLGKRTYFENGYAKNNTNKAYSQLGVPASTISTGKKVKTAYQTTPIVRCQVEGCNLDLSSSKDYHRKHKVCASHSKSPKVIVAGVERRFCQQCSRFHSMSEFDEEKRSCRRRLSDHNARRRKPHQETMRFNPAYSSFYATESLDVLSHSTGVQLSDVLNMPNLARNRLVPSKGARAEIFDQGYKDSLSSNVDAVDLRRALSLLSNNSWGSSELDHPMLSSIPAMPQHGTMHAVPHGSPLSSQQYWQANQQSTDPRVHALAAKTSNTNNHFQEFQIFKPQYESSFLFHPNS</sequence>
<dbReference type="InterPro" id="IPR004333">
    <property type="entry name" value="SBP_dom"/>
</dbReference>
<comment type="caution">
    <text evidence="12">The sequence shown here is derived from an EMBL/GenBank/DDBJ whole genome shotgun (WGS) entry which is preliminary data.</text>
</comment>
<accession>A0ABQ4XIF2</accession>
<keyword evidence="4" id="KW-0862">Zinc</keyword>
<evidence type="ECO:0000256" key="4">
    <source>
        <dbReference type="ARBA" id="ARBA00022833"/>
    </source>
</evidence>
<protein>
    <submittedName>
        <fullName evidence="12">Squamosa promoter-binding-like protein 12</fullName>
    </submittedName>
</protein>
<dbReference type="Proteomes" id="UP001151760">
    <property type="component" value="Unassembled WGS sequence"/>
</dbReference>
<evidence type="ECO:0000256" key="3">
    <source>
        <dbReference type="ARBA" id="ARBA00022771"/>
    </source>
</evidence>
<dbReference type="PANTHER" id="PTHR31251">
    <property type="entry name" value="SQUAMOSA PROMOTER-BINDING-LIKE PROTEIN 4"/>
    <property type="match status" value="1"/>
</dbReference>
<feature type="compositionally biased region" description="Low complexity" evidence="10">
    <location>
        <begin position="57"/>
        <end position="77"/>
    </location>
</feature>
<evidence type="ECO:0000259" key="11">
    <source>
        <dbReference type="PROSITE" id="PS51141"/>
    </source>
</evidence>
<keyword evidence="6" id="KW-0238">DNA-binding</keyword>
<dbReference type="InterPro" id="IPR036893">
    <property type="entry name" value="SBP_sf"/>
</dbReference>
<keyword evidence="2" id="KW-0479">Metal-binding</keyword>
<proteinExistence type="predicted"/>
<evidence type="ECO:0000313" key="13">
    <source>
        <dbReference type="Proteomes" id="UP001151760"/>
    </source>
</evidence>
<evidence type="ECO:0000256" key="5">
    <source>
        <dbReference type="ARBA" id="ARBA00023015"/>
    </source>
</evidence>
<dbReference type="InterPro" id="IPR044817">
    <property type="entry name" value="SBP-like"/>
</dbReference>
<dbReference type="PROSITE" id="PS51141">
    <property type="entry name" value="ZF_SBP"/>
    <property type="match status" value="1"/>
</dbReference>
<evidence type="ECO:0000256" key="7">
    <source>
        <dbReference type="ARBA" id="ARBA00023163"/>
    </source>
</evidence>
<evidence type="ECO:0000256" key="9">
    <source>
        <dbReference type="PROSITE-ProRule" id="PRU00470"/>
    </source>
</evidence>
<evidence type="ECO:0000256" key="8">
    <source>
        <dbReference type="ARBA" id="ARBA00023242"/>
    </source>
</evidence>
<dbReference type="Gene3D" id="4.10.1100.10">
    <property type="entry name" value="Transcription factor, SBP-box domain"/>
    <property type="match status" value="1"/>
</dbReference>
<keyword evidence="5" id="KW-0805">Transcription regulation</keyword>
<evidence type="ECO:0000256" key="1">
    <source>
        <dbReference type="ARBA" id="ARBA00004123"/>
    </source>
</evidence>
<feature type="domain" description="SBP-type" evidence="11">
    <location>
        <begin position="149"/>
        <end position="226"/>
    </location>
</feature>
<keyword evidence="13" id="KW-1185">Reference proteome</keyword>
<evidence type="ECO:0000256" key="10">
    <source>
        <dbReference type="SAM" id="MobiDB-lite"/>
    </source>
</evidence>
<keyword evidence="8" id="KW-0539">Nucleus</keyword>
<dbReference type="PANTHER" id="PTHR31251:SF74">
    <property type="entry name" value="SQUAMOSA PROMOTER-BINDING-LIKE PROTEIN 2"/>
    <property type="match status" value="1"/>
</dbReference>
<evidence type="ECO:0000313" key="12">
    <source>
        <dbReference type="EMBL" id="GJS64805.1"/>
    </source>
</evidence>
<dbReference type="EMBL" id="BQNB010009530">
    <property type="protein sequence ID" value="GJS64805.1"/>
    <property type="molecule type" value="Genomic_DNA"/>
</dbReference>